<feature type="transmembrane region" description="Helical" evidence="6">
    <location>
        <begin position="733"/>
        <end position="751"/>
    </location>
</feature>
<dbReference type="NCBIfam" id="TIGR03061">
    <property type="entry name" value="pip_yhgE_Nterm"/>
    <property type="match status" value="1"/>
</dbReference>
<evidence type="ECO:0000256" key="3">
    <source>
        <dbReference type="ARBA" id="ARBA00022989"/>
    </source>
</evidence>
<protein>
    <recommendedName>
        <fullName evidence="7">ABC-2 type transporter transmembrane domain-containing protein</fullName>
    </recommendedName>
</protein>
<keyword evidence="9" id="KW-1185">Reference proteome</keyword>
<organism evidence="8 9">
    <name type="scientific">Paenibacillus borealis</name>
    <dbReference type="NCBI Taxonomy" id="160799"/>
    <lineage>
        <taxon>Bacteria</taxon>
        <taxon>Bacillati</taxon>
        <taxon>Bacillota</taxon>
        <taxon>Bacilli</taxon>
        <taxon>Bacillales</taxon>
        <taxon>Paenibacillaceae</taxon>
        <taxon>Paenibacillus</taxon>
    </lineage>
</organism>
<dbReference type="RefSeq" id="WP_042211381.1">
    <property type="nucleotide sequence ID" value="NZ_CP009285.1"/>
</dbReference>
<dbReference type="PANTHER" id="PTHR43077:SF10">
    <property type="entry name" value="TRANSPORT PERMEASE PROTEIN"/>
    <property type="match status" value="1"/>
</dbReference>
<proteinExistence type="predicted"/>
<evidence type="ECO:0000259" key="7">
    <source>
        <dbReference type="Pfam" id="PF12698"/>
    </source>
</evidence>
<feature type="domain" description="ABC-2 type transporter transmembrane" evidence="7">
    <location>
        <begin position="726"/>
        <end position="905"/>
    </location>
</feature>
<evidence type="ECO:0000256" key="1">
    <source>
        <dbReference type="ARBA" id="ARBA00004141"/>
    </source>
</evidence>
<reference evidence="8" key="1">
    <citation type="submission" date="2014-08" db="EMBL/GenBank/DDBJ databases">
        <title>Comparative genomics of the Paenibacillus odorifer group.</title>
        <authorList>
            <person name="den Bakker H.C."/>
            <person name="Tsai Y.-C.Y.-C."/>
            <person name="Martin N."/>
            <person name="Korlach J."/>
            <person name="Wiedmann M."/>
        </authorList>
    </citation>
    <scope>NUCLEOTIDE SEQUENCE [LARGE SCALE GENOMIC DNA]</scope>
    <source>
        <strain evidence="8">DSM 13188</strain>
    </source>
</reference>
<dbReference type="HOGENOM" id="CLU_004534_2_1_9"/>
<feature type="transmembrane region" description="Helical" evidence="6">
    <location>
        <begin position="890"/>
        <end position="907"/>
    </location>
</feature>
<feature type="transmembrane region" description="Helical" evidence="6">
    <location>
        <begin position="801"/>
        <end position="826"/>
    </location>
</feature>
<dbReference type="Gene3D" id="3.40.1710.10">
    <property type="entry name" value="abc type-2 transporter like domain"/>
    <property type="match status" value="1"/>
</dbReference>
<feature type="transmembrane region" description="Helical" evidence="6">
    <location>
        <begin position="772"/>
        <end position="795"/>
    </location>
</feature>
<evidence type="ECO:0000256" key="2">
    <source>
        <dbReference type="ARBA" id="ARBA00022692"/>
    </source>
</evidence>
<feature type="transmembrane region" description="Helical" evidence="6">
    <location>
        <begin position="12"/>
        <end position="35"/>
    </location>
</feature>
<dbReference type="InterPro" id="IPR017500">
    <property type="entry name" value="Phage_infect_YhgE_N"/>
</dbReference>
<dbReference type="NCBIfam" id="TIGR03062">
    <property type="entry name" value="pip_yhgE_Cterm"/>
    <property type="match status" value="1"/>
</dbReference>
<dbReference type="PANTHER" id="PTHR43077">
    <property type="entry name" value="TRANSPORT PERMEASE YVFS-RELATED"/>
    <property type="match status" value="1"/>
</dbReference>
<comment type="subcellular location">
    <subcellularLocation>
        <location evidence="1">Membrane</location>
        <topology evidence="1">Multi-pass membrane protein</topology>
    </subcellularLocation>
</comment>
<dbReference type="Proteomes" id="UP000029518">
    <property type="component" value="Chromosome"/>
</dbReference>
<dbReference type="InterPro" id="IPR017501">
    <property type="entry name" value="Phage_infect_YhgE_C"/>
</dbReference>
<feature type="transmembrane region" description="Helical" evidence="6">
    <location>
        <begin position="833"/>
        <end position="858"/>
    </location>
</feature>
<dbReference type="KEGG" id="pbd:PBOR_09400"/>
<dbReference type="Pfam" id="PF12698">
    <property type="entry name" value="ABC2_membrane_3"/>
    <property type="match status" value="1"/>
</dbReference>
<sequence length="929" mass="98872">MTEIWQIYKRDWLRLFRIPVAMLLIAALVVLPSVYDWVNVAAVWDPYSNTSGIKIAVASLDEGAAVQGTSFNIGAEVLESLRSNKTLGWRFTDAESAVDGVRRGDYYASIVIPADFSERMTGILEGKLEKPEIEYTVNEKINAIAPKITAKGASTITTQITEHFTETISSTVLTALRGIDEEFQSELPAIRRVEAGLFKLEAELPEIEQAGRLVLKLQENWPEISSSAERIAGLTSRLPEVEQAGKAVEQIDEYWPQITAAAGHLEELQQKLPQIERAALLVSELDSNFSKVDGVLDRASARLEEAAATVETAAKVLPQQDRIAAAGSSFGLALQQFLAGNGTAFAAVPGVLQQNLYLLQQAGDAAVQLTAQLRQSAARSSEELRQPAAQPSEGLHQSTVQRAPKQLHPLAVQQQLAQQSAARQLQLASARLAAASEGLAHTAQLLGAVNTLAPGTAGASDLRAVEAARKPYAAAAAQAAAMAEAALAGAQPTDAELVQLSTAAGQASAALDGVIPRYNAEILPAAEQVLQQLSADAGNAAAALQHIPQRLAALDTILEEAGTAIQYGQSGLAALRQDLPAIRGEVHNAAGGVTEKMAAFSNLVTNVLPRIKEGLPGAGEEIHEAAEFARTGLPAAEVKFRKAADFITAGLPRADKGVEHAAELVRSDLPALMAAVRKAAATLRDIKEEVDLEEIAQLLGGDIQSQSDFLANPVVLKQQTLYPIPNYGSAMTPFYVVLSLWVGGTLLISLLRTAVDTGGIRYHGYQLYFGRLLTFLTVGILQALVAVLGNIFLLGCYVADPVWFVLFAVLISVVFVTIVFTLVSVFGSIGKGIAIVFMVLQFSSSGGTFPISTTGHFFQVLNPFMPFTYAISLLREAVGGLLPEVAVRDALLLASFGVLALLLGLTLQKPLQGFIRKAAGQAEESKLIS</sequence>
<dbReference type="GO" id="GO:0140359">
    <property type="term" value="F:ABC-type transporter activity"/>
    <property type="evidence" value="ECO:0007669"/>
    <property type="project" value="InterPro"/>
</dbReference>
<gene>
    <name evidence="8" type="ORF">PBOR_09400</name>
</gene>
<keyword evidence="2 6" id="KW-0812">Transmembrane</keyword>
<dbReference type="GO" id="GO:0016020">
    <property type="term" value="C:membrane"/>
    <property type="evidence" value="ECO:0007669"/>
    <property type="project" value="UniProtKB-SubCell"/>
</dbReference>
<name>A0A089LD90_PAEBO</name>
<keyword evidence="3 6" id="KW-1133">Transmembrane helix</keyword>
<feature type="region of interest" description="Disordered" evidence="5">
    <location>
        <begin position="378"/>
        <end position="401"/>
    </location>
</feature>
<accession>A0A089LD90</accession>
<evidence type="ECO:0000256" key="4">
    <source>
        <dbReference type="ARBA" id="ARBA00023136"/>
    </source>
</evidence>
<dbReference type="AlphaFoldDB" id="A0A089LD90"/>
<dbReference type="InterPro" id="IPR051328">
    <property type="entry name" value="T7SS_ABC-Transporter"/>
</dbReference>
<dbReference type="InterPro" id="IPR013525">
    <property type="entry name" value="ABC2_TM"/>
</dbReference>
<evidence type="ECO:0000313" key="8">
    <source>
        <dbReference type="EMBL" id="AIQ57123.1"/>
    </source>
</evidence>
<evidence type="ECO:0000256" key="6">
    <source>
        <dbReference type="SAM" id="Phobius"/>
    </source>
</evidence>
<evidence type="ECO:0000256" key="5">
    <source>
        <dbReference type="SAM" id="MobiDB-lite"/>
    </source>
</evidence>
<dbReference type="EMBL" id="CP009285">
    <property type="protein sequence ID" value="AIQ57123.1"/>
    <property type="molecule type" value="Genomic_DNA"/>
</dbReference>
<keyword evidence="4 6" id="KW-0472">Membrane</keyword>
<evidence type="ECO:0000313" key="9">
    <source>
        <dbReference type="Proteomes" id="UP000029518"/>
    </source>
</evidence>